<dbReference type="AlphaFoldDB" id="A0A026W1A1"/>
<dbReference type="OrthoDB" id="5952164at2759"/>
<dbReference type="Proteomes" id="UP000053097">
    <property type="component" value="Unassembled WGS sequence"/>
</dbReference>
<proteinExistence type="predicted"/>
<gene>
    <name evidence="1" type="ORF">X777_11823</name>
</gene>
<name>A0A026W1A1_OOCBI</name>
<sequence>MTLTFNKWTIINETVSARNPPPICIGENIVDLEIEVCLHIYDIDIDIETNNDTRGVAWPTFFNGDALFPENGIASGSRLTDGLRRALRLSGANAGERSRKRRGKEFVGGAIQARIYSPWDDRTPETIYSHFPASEMPDLMT</sequence>
<evidence type="ECO:0000313" key="1">
    <source>
        <dbReference type="EMBL" id="EZA49842.1"/>
    </source>
</evidence>
<reference evidence="1 2" key="1">
    <citation type="journal article" date="2014" name="Curr. Biol.">
        <title>The genome of the clonal raider ant Cerapachys biroi.</title>
        <authorList>
            <person name="Oxley P.R."/>
            <person name="Ji L."/>
            <person name="Fetter-Pruneda I."/>
            <person name="McKenzie S.K."/>
            <person name="Li C."/>
            <person name="Hu H."/>
            <person name="Zhang G."/>
            <person name="Kronauer D.J."/>
        </authorList>
    </citation>
    <scope>NUCLEOTIDE SEQUENCE [LARGE SCALE GENOMIC DNA]</scope>
</reference>
<evidence type="ECO:0000313" key="2">
    <source>
        <dbReference type="Proteomes" id="UP000053097"/>
    </source>
</evidence>
<dbReference type="EMBL" id="KK107494">
    <property type="protein sequence ID" value="EZA49842.1"/>
    <property type="molecule type" value="Genomic_DNA"/>
</dbReference>
<keyword evidence="2" id="KW-1185">Reference proteome</keyword>
<organism evidence="1 2">
    <name type="scientific">Ooceraea biroi</name>
    <name type="common">Clonal raider ant</name>
    <name type="synonym">Cerapachys biroi</name>
    <dbReference type="NCBI Taxonomy" id="2015173"/>
    <lineage>
        <taxon>Eukaryota</taxon>
        <taxon>Metazoa</taxon>
        <taxon>Ecdysozoa</taxon>
        <taxon>Arthropoda</taxon>
        <taxon>Hexapoda</taxon>
        <taxon>Insecta</taxon>
        <taxon>Pterygota</taxon>
        <taxon>Neoptera</taxon>
        <taxon>Endopterygota</taxon>
        <taxon>Hymenoptera</taxon>
        <taxon>Apocrita</taxon>
        <taxon>Aculeata</taxon>
        <taxon>Formicoidea</taxon>
        <taxon>Formicidae</taxon>
        <taxon>Dorylinae</taxon>
        <taxon>Ooceraea</taxon>
    </lineage>
</organism>
<accession>A0A026W1A1</accession>
<protein>
    <submittedName>
        <fullName evidence="1">Uncharacterized protein</fullName>
    </submittedName>
</protein>